<proteinExistence type="predicted"/>
<evidence type="ECO:0008006" key="4">
    <source>
        <dbReference type="Google" id="ProtNLM"/>
    </source>
</evidence>
<evidence type="ECO:0000256" key="1">
    <source>
        <dbReference type="SAM" id="Phobius"/>
    </source>
</evidence>
<reference evidence="3" key="2">
    <citation type="journal article" date="2017" name="Plant Physiol. Biochem.">
        <title>Differential oxidative and antioxidative response of duckweed Lemna minor toward plant growth promoting/inhibiting bacteria.</title>
        <authorList>
            <person name="Ishizawa H."/>
            <person name="Kuroda M."/>
            <person name="Morikawa M."/>
            <person name="Ike M."/>
        </authorList>
    </citation>
    <scope>NUCLEOTIDE SEQUENCE [LARGE SCALE GENOMIC DNA]</scope>
    <source>
        <strain evidence="3">M6</strain>
    </source>
</reference>
<evidence type="ECO:0000313" key="2">
    <source>
        <dbReference type="EMBL" id="BBF80643.1"/>
    </source>
</evidence>
<sequence>MLTSNSRTFAGCSDGDFVFMKRAIQFLTVSLLLFTGGLLIAGCAAAQYKAPPNTLKVSGLNTHFSFEWAQSRFGDRLEPHSALLVPVVIEGSPKTLYMQFDLGTPSTVLKANKLKSLQERLGRWPTVTEGDAAFASKVEFRVGNLTLSSDRIKVRKVGETSAIDWDNPESIDVIGTIGSDLLDGRVLVIDYTNKDLFLGDHVPEGVVLSSAMSPFTFKERRVILQDVAIDGKKTQLMLDTGSSAFALLTDKTTWQRMTSNGAGATTFPVNSWGKTLTAHMAPTKSRIRFGATEIPLGSATYIEGTSFMQNMLMRATGMGGMTGNKLFVDRALVLDARTLTYAVTSGKTEPVR</sequence>
<keyword evidence="1" id="KW-1133">Transmembrane helix</keyword>
<name>A0A3G9G6B3_9CAUL</name>
<evidence type="ECO:0000313" key="3">
    <source>
        <dbReference type="Proteomes" id="UP000278756"/>
    </source>
</evidence>
<keyword evidence="1" id="KW-0472">Membrane</keyword>
<gene>
    <name evidence="2" type="ORF">EM6_1228</name>
</gene>
<reference evidence="3" key="1">
    <citation type="journal article" date="2017" name="Biotechnol. Biofuels">
        <title>Evaluation of environmental bacterial communities as a factor affecting the growth of duckweed Lemna minor.</title>
        <authorList>
            <person name="Ishizawa H."/>
            <person name="Kuroda M."/>
            <person name="Morikawa M."/>
            <person name="Ike M."/>
        </authorList>
    </citation>
    <scope>NUCLEOTIDE SEQUENCE [LARGE SCALE GENOMIC DNA]</scope>
    <source>
        <strain evidence="3">M6</strain>
    </source>
</reference>
<protein>
    <recommendedName>
        <fullName evidence="4">Peptidase A2 domain-containing protein</fullName>
    </recommendedName>
</protein>
<dbReference type="EMBL" id="AP018827">
    <property type="protein sequence ID" value="BBF80643.1"/>
    <property type="molecule type" value="Genomic_DNA"/>
</dbReference>
<accession>A0A3G9G6B3</accession>
<organism evidence="2 3">
    <name type="scientific">Asticcacaulis excentricus</name>
    <dbReference type="NCBI Taxonomy" id="78587"/>
    <lineage>
        <taxon>Bacteria</taxon>
        <taxon>Pseudomonadati</taxon>
        <taxon>Pseudomonadota</taxon>
        <taxon>Alphaproteobacteria</taxon>
        <taxon>Caulobacterales</taxon>
        <taxon>Caulobacteraceae</taxon>
        <taxon>Asticcacaulis</taxon>
    </lineage>
</organism>
<keyword evidence="1" id="KW-0812">Transmembrane</keyword>
<dbReference type="Proteomes" id="UP000278756">
    <property type="component" value="Chromosome 1"/>
</dbReference>
<dbReference type="AlphaFoldDB" id="A0A3G9G6B3"/>
<feature type="transmembrane region" description="Helical" evidence="1">
    <location>
        <begin position="23"/>
        <end position="46"/>
    </location>
</feature>